<dbReference type="AlphaFoldDB" id="A0A6A5YYS3"/>
<dbReference type="Proteomes" id="UP000799770">
    <property type="component" value="Unassembled WGS sequence"/>
</dbReference>
<protein>
    <recommendedName>
        <fullName evidence="4">DUF1479-domain-containing protein</fullName>
    </recommendedName>
</protein>
<dbReference type="Pfam" id="PF07350">
    <property type="entry name" value="Gig2-like"/>
    <property type="match status" value="1"/>
</dbReference>
<organism evidence="2 3">
    <name type="scientific">Lophiotrema nucula</name>
    <dbReference type="NCBI Taxonomy" id="690887"/>
    <lineage>
        <taxon>Eukaryota</taxon>
        <taxon>Fungi</taxon>
        <taxon>Dikarya</taxon>
        <taxon>Ascomycota</taxon>
        <taxon>Pezizomycotina</taxon>
        <taxon>Dothideomycetes</taxon>
        <taxon>Pleosporomycetidae</taxon>
        <taxon>Pleosporales</taxon>
        <taxon>Lophiotremataceae</taxon>
        <taxon>Lophiotrema</taxon>
    </lineage>
</organism>
<sequence length="437" mass="48388">MPGLVRQWPAWPEFGTTSAGNKDAKDPDFVGAKKAIIEEYGADSLRKSWIATCEKLRSVTDDIASQGSCIIPVLEAENVLANGFSEHELSQVRETGCFIVQGVIPHEEVKKLYQDLTQYVADNRSSIKGWPAETPSILRLYNSPTQNAIRTHPNQLRLQKILNDLWHDETGETSSDPLIYLDAVRDRPPHQPFLGLGPHIDAGSLCRWADPQYRKAYAQIFSGKPEAHDAWDLGARKNADQDLFHGGAHSTVLRSFQGWTALTRAAANEGTLLLVPNLPTTLAYMLLRPFFKPPQQEGDIMDASKWSLDDSGAFPGTMKPDSQRLSRSSHPHLRLEECLVHVPTMTAGDTIWWHTDVCHAVDPRHTGSENASVVYVPACPTTTINKRYVKKQLESTLAGRAPPDFGAGSGTDESRFKGYQGHDGINEDAKRALGYDL</sequence>
<dbReference type="PANTHER" id="PTHR30613:SF1">
    <property type="entry name" value="DUF1479 DOMAIN PROTEIN (AFU_ORTHOLOGUE AFUA_5G09280)"/>
    <property type="match status" value="1"/>
</dbReference>
<gene>
    <name evidence="2" type="ORF">BDV96DRAFT_499988</name>
</gene>
<dbReference type="EMBL" id="ML977335">
    <property type="protein sequence ID" value="KAF2111251.1"/>
    <property type="molecule type" value="Genomic_DNA"/>
</dbReference>
<evidence type="ECO:0008006" key="4">
    <source>
        <dbReference type="Google" id="ProtNLM"/>
    </source>
</evidence>
<evidence type="ECO:0000313" key="2">
    <source>
        <dbReference type="EMBL" id="KAF2111251.1"/>
    </source>
</evidence>
<evidence type="ECO:0000256" key="1">
    <source>
        <dbReference type="SAM" id="MobiDB-lite"/>
    </source>
</evidence>
<dbReference type="InterPro" id="IPR027443">
    <property type="entry name" value="IPNS-like_sf"/>
</dbReference>
<name>A0A6A5YYS3_9PLEO</name>
<feature type="region of interest" description="Disordered" evidence="1">
    <location>
        <begin position="399"/>
        <end position="423"/>
    </location>
</feature>
<accession>A0A6A5YYS3</accession>
<proteinExistence type="predicted"/>
<dbReference type="Gene3D" id="2.60.120.330">
    <property type="entry name" value="B-lactam Antibiotic, Isopenicillin N Synthase, Chain"/>
    <property type="match status" value="1"/>
</dbReference>
<dbReference type="PANTHER" id="PTHR30613">
    <property type="entry name" value="UNCHARACTERIZED PROTEIN YBIU-RELATED"/>
    <property type="match status" value="1"/>
</dbReference>
<evidence type="ECO:0000313" key="3">
    <source>
        <dbReference type="Proteomes" id="UP000799770"/>
    </source>
</evidence>
<dbReference type="SUPFAM" id="SSF51197">
    <property type="entry name" value="Clavaminate synthase-like"/>
    <property type="match status" value="1"/>
</dbReference>
<reference evidence="2" key="1">
    <citation type="journal article" date="2020" name="Stud. Mycol.">
        <title>101 Dothideomycetes genomes: a test case for predicting lifestyles and emergence of pathogens.</title>
        <authorList>
            <person name="Haridas S."/>
            <person name="Albert R."/>
            <person name="Binder M."/>
            <person name="Bloem J."/>
            <person name="Labutti K."/>
            <person name="Salamov A."/>
            <person name="Andreopoulos B."/>
            <person name="Baker S."/>
            <person name="Barry K."/>
            <person name="Bills G."/>
            <person name="Bluhm B."/>
            <person name="Cannon C."/>
            <person name="Castanera R."/>
            <person name="Culley D."/>
            <person name="Daum C."/>
            <person name="Ezra D."/>
            <person name="Gonzalez J."/>
            <person name="Henrissat B."/>
            <person name="Kuo A."/>
            <person name="Liang C."/>
            <person name="Lipzen A."/>
            <person name="Lutzoni F."/>
            <person name="Magnuson J."/>
            <person name="Mondo S."/>
            <person name="Nolan M."/>
            <person name="Ohm R."/>
            <person name="Pangilinan J."/>
            <person name="Park H.-J."/>
            <person name="Ramirez L."/>
            <person name="Alfaro M."/>
            <person name="Sun H."/>
            <person name="Tritt A."/>
            <person name="Yoshinaga Y."/>
            <person name="Zwiers L.-H."/>
            <person name="Turgeon B."/>
            <person name="Goodwin S."/>
            <person name="Spatafora J."/>
            <person name="Crous P."/>
            <person name="Grigoriev I."/>
        </authorList>
    </citation>
    <scope>NUCLEOTIDE SEQUENCE</scope>
    <source>
        <strain evidence="2">CBS 627.86</strain>
    </source>
</reference>
<dbReference type="InterPro" id="IPR010856">
    <property type="entry name" value="Gig2-like"/>
</dbReference>
<keyword evidence="3" id="KW-1185">Reference proteome</keyword>
<dbReference type="OrthoDB" id="8249012at2759"/>